<dbReference type="Proteomes" id="UP001181693">
    <property type="component" value="Unassembled WGS sequence"/>
</dbReference>
<feature type="compositionally biased region" description="Low complexity" evidence="1">
    <location>
        <begin position="521"/>
        <end position="531"/>
    </location>
</feature>
<feature type="region of interest" description="Disordered" evidence="1">
    <location>
        <begin position="43"/>
        <end position="74"/>
    </location>
</feature>
<dbReference type="InterPro" id="IPR001909">
    <property type="entry name" value="KRAB"/>
</dbReference>
<evidence type="ECO:0000313" key="3">
    <source>
        <dbReference type="EMBL" id="DBA25372.1"/>
    </source>
</evidence>
<protein>
    <recommendedName>
        <fullName evidence="2">KRAB domain-containing protein</fullName>
    </recommendedName>
</protein>
<keyword evidence="4" id="KW-1185">Reference proteome</keyword>
<proteinExistence type="predicted"/>
<evidence type="ECO:0000259" key="2">
    <source>
        <dbReference type="PROSITE" id="PS50805"/>
    </source>
</evidence>
<evidence type="ECO:0000256" key="1">
    <source>
        <dbReference type="SAM" id="MobiDB-lite"/>
    </source>
</evidence>
<feature type="region of interest" description="Disordered" evidence="1">
    <location>
        <begin position="426"/>
        <end position="560"/>
    </location>
</feature>
<feature type="region of interest" description="Disordered" evidence="1">
    <location>
        <begin position="375"/>
        <end position="409"/>
    </location>
</feature>
<comment type="caution">
    <text evidence="3">The sequence shown here is derived from an EMBL/GenBank/DDBJ whole genome shotgun (WGS) entry which is preliminary data.</text>
</comment>
<organism evidence="3 4">
    <name type="scientific">Pyxicephalus adspersus</name>
    <name type="common">African bullfrog</name>
    <dbReference type="NCBI Taxonomy" id="30357"/>
    <lineage>
        <taxon>Eukaryota</taxon>
        <taxon>Metazoa</taxon>
        <taxon>Chordata</taxon>
        <taxon>Craniata</taxon>
        <taxon>Vertebrata</taxon>
        <taxon>Euteleostomi</taxon>
        <taxon>Amphibia</taxon>
        <taxon>Batrachia</taxon>
        <taxon>Anura</taxon>
        <taxon>Neobatrachia</taxon>
        <taxon>Ranoidea</taxon>
        <taxon>Pyxicephalidae</taxon>
        <taxon>Pyxicephalinae</taxon>
        <taxon>Pyxicephalus</taxon>
    </lineage>
</organism>
<feature type="compositionally biased region" description="Basic and acidic residues" evidence="1">
    <location>
        <begin position="453"/>
        <end position="467"/>
    </location>
</feature>
<name>A0AAV3ARS3_PYXAD</name>
<feature type="compositionally biased region" description="Basic and acidic residues" evidence="1">
    <location>
        <begin position="502"/>
        <end position="520"/>
    </location>
</feature>
<feature type="region of interest" description="Disordered" evidence="1">
    <location>
        <begin position="296"/>
        <end position="324"/>
    </location>
</feature>
<feature type="compositionally biased region" description="Polar residues" evidence="1">
    <location>
        <begin position="434"/>
        <end position="450"/>
    </location>
</feature>
<dbReference type="AlphaFoldDB" id="A0AAV3ARS3"/>
<feature type="compositionally biased region" description="Polar residues" evidence="1">
    <location>
        <begin position="140"/>
        <end position="158"/>
    </location>
</feature>
<feature type="domain" description="KRAB" evidence="2">
    <location>
        <begin position="1"/>
        <end position="43"/>
    </location>
</feature>
<dbReference type="PROSITE" id="PS50805">
    <property type="entry name" value="KRAB"/>
    <property type="match status" value="1"/>
</dbReference>
<dbReference type="EMBL" id="DYDO01000005">
    <property type="protein sequence ID" value="DBA25372.1"/>
    <property type="molecule type" value="Genomic_DNA"/>
</dbReference>
<reference evidence="3" key="1">
    <citation type="thesis" date="2020" institute="ProQuest LLC" country="789 East Eisenhower Parkway, Ann Arbor, MI, USA">
        <title>Comparative Genomics and Chromosome Evolution.</title>
        <authorList>
            <person name="Mudd A.B."/>
        </authorList>
    </citation>
    <scope>NUCLEOTIDE SEQUENCE</scope>
    <source>
        <strain evidence="3">1538</strain>
        <tissue evidence="3">Blood</tissue>
    </source>
</reference>
<sequence length="560" mass="60334">MMDNYHFLSSLGFLLDKPGLILRIEDGEAELWEERGALGRFSLCGGNPSPGTAGLQSRDKETSENVGRDPNKSSSHLGALMRLVNEIPGFLLGGSSPGHNLEDAENIQLYSEGFPVKMEESSPSCTPAWVYNPQIRETPESSSPGTPWTIEKSNPASTKSEEVEVPLHPPYRQSQLVRHSHLQPLQIKSEPDTCTATSSSRELRIKQEELPMACSPASNGSSMKIKAPLRYKHPVPGSWESHPADNGRHSGAGGRNPWTSLPPSAGDFPCNSSVLSSPLSDGPSGAALKDLHIKIKQEDSGSERDPTESPVCGRKVPSSPMAPSSSILEHLRLRVSPRRSTMARKSPHCQEVPHGISHLHGLVNCLKEISANHLWTQPSAPPTGRRGVETDKSSADSPRAVKRPALDSSSPSCVLSVLWRSPDEVLKEEPSPAASGSPNPFTVAVTNGSEQLRGPETKMVESFRSRLAEPPAEVTPSSGKCPDRVNIRPSGGHNAGNFGFQKTEEPRRTELGVKRTHSDDLSALSSGSGSAKRPTLDSSSPSRVVGTLWIPPDGEHWFGE</sequence>
<feature type="region of interest" description="Disordered" evidence="1">
    <location>
        <begin position="137"/>
        <end position="159"/>
    </location>
</feature>
<feature type="compositionally biased region" description="Basic and acidic residues" evidence="1">
    <location>
        <begin position="296"/>
        <end position="307"/>
    </location>
</feature>
<accession>A0AAV3ARS3</accession>
<evidence type="ECO:0000313" key="4">
    <source>
        <dbReference type="Proteomes" id="UP001181693"/>
    </source>
</evidence>
<feature type="region of interest" description="Disordered" evidence="1">
    <location>
        <begin position="235"/>
        <end position="265"/>
    </location>
</feature>
<feature type="compositionally biased region" description="Basic and acidic residues" evidence="1">
    <location>
        <begin position="57"/>
        <end position="71"/>
    </location>
</feature>
<dbReference type="GO" id="GO:0006355">
    <property type="term" value="P:regulation of DNA-templated transcription"/>
    <property type="evidence" value="ECO:0007669"/>
    <property type="project" value="InterPro"/>
</dbReference>
<gene>
    <name evidence="3" type="ORF">GDO54_012906</name>
</gene>